<sequence length="113" mass="12834">MCDTEHMFDCPGNTDENELETLARSIQNEGIMDSTLDKLVDNIREDTSEHKVVAKKFFTKKNHNQYLKHHLKQVVKKAREVGVNAHKLTNNPFLTGDKLPVVAKKTPHLAKGI</sequence>
<dbReference type="InterPro" id="IPR007945">
    <property type="entry name" value="Secretogranin_V"/>
</dbReference>
<dbReference type="AlphaFoldDB" id="A0A7R9QK86"/>
<gene>
    <name evidence="1" type="ORF">OSB1V03_LOCUS22234</name>
</gene>
<evidence type="ECO:0000313" key="2">
    <source>
        <dbReference type="Proteomes" id="UP000759131"/>
    </source>
</evidence>
<reference evidence="1" key="1">
    <citation type="submission" date="2020-11" db="EMBL/GenBank/DDBJ databases">
        <authorList>
            <person name="Tran Van P."/>
        </authorList>
    </citation>
    <scope>NUCLEOTIDE SEQUENCE</scope>
</reference>
<keyword evidence="2" id="KW-1185">Reference proteome</keyword>
<dbReference type="EMBL" id="CAJPIZ010046035">
    <property type="protein sequence ID" value="CAG2122288.1"/>
    <property type="molecule type" value="Genomic_DNA"/>
</dbReference>
<dbReference type="Pfam" id="PF05281">
    <property type="entry name" value="Secretogranin_V"/>
    <property type="match status" value="1"/>
</dbReference>
<dbReference type="Proteomes" id="UP000759131">
    <property type="component" value="Unassembled WGS sequence"/>
</dbReference>
<name>A0A7R9QK86_9ACAR</name>
<dbReference type="OrthoDB" id="9922675at2759"/>
<evidence type="ECO:0000313" key="1">
    <source>
        <dbReference type="EMBL" id="CAD7649085.1"/>
    </source>
</evidence>
<dbReference type="GO" id="GO:0030141">
    <property type="term" value="C:secretory granule"/>
    <property type="evidence" value="ECO:0007669"/>
    <property type="project" value="InterPro"/>
</dbReference>
<evidence type="ECO:0008006" key="3">
    <source>
        <dbReference type="Google" id="ProtNLM"/>
    </source>
</evidence>
<accession>A0A7R9QK86</accession>
<protein>
    <recommendedName>
        <fullName evidence="3">Neuroendocrine protein 7B2</fullName>
    </recommendedName>
</protein>
<dbReference type="EMBL" id="OC900610">
    <property type="protein sequence ID" value="CAD7649085.1"/>
    <property type="molecule type" value="Genomic_DNA"/>
</dbReference>
<organism evidence="1">
    <name type="scientific">Medioppia subpectinata</name>
    <dbReference type="NCBI Taxonomy" id="1979941"/>
    <lineage>
        <taxon>Eukaryota</taxon>
        <taxon>Metazoa</taxon>
        <taxon>Ecdysozoa</taxon>
        <taxon>Arthropoda</taxon>
        <taxon>Chelicerata</taxon>
        <taxon>Arachnida</taxon>
        <taxon>Acari</taxon>
        <taxon>Acariformes</taxon>
        <taxon>Sarcoptiformes</taxon>
        <taxon>Oribatida</taxon>
        <taxon>Brachypylina</taxon>
        <taxon>Oppioidea</taxon>
        <taxon>Oppiidae</taxon>
        <taxon>Medioppia</taxon>
    </lineage>
</organism>
<proteinExistence type="predicted"/>
<dbReference type="GO" id="GO:0007218">
    <property type="term" value="P:neuropeptide signaling pathway"/>
    <property type="evidence" value="ECO:0007669"/>
    <property type="project" value="InterPro"/>
</dbReference>